<name>A0A2T7NJS6_POMCA</name>
<dbReference type="Proteomes" id="UP000245119">
    <property type="component" value="Linkage Group LG12"/>
</dbReference>
<dbReference type="EMBL" id="PZQS01000012">
    <property type="protein sequence ID" value="PVD21408.1"/>
    <property type="molecule type" value="Genomic_DNA"/>
</dbReference>
<feature type="region of interest" description="Disordered" evidence="1">
    <location>
        <begin position="255"/>
        <end position="413"/>
    </location>
</feature>
<gene>
    <name evidence="2" type="ORF">C0Q70_19581</name>
</gene>
<evidence type="ECO:0000313" key="2">
    <source>
        <dbReference type="EMBL" id="PVD21408.1"/>
    </source>
</evidence>
<dbReference type="AlphaFoldDB" id="A0A2T7NJS6"/>
<feature type="compositionally biased region" description="Polar residues" evidence="1">
    <location>
        <begin position="291"/>
        <end position="300"/>
    </location>
</feature>
<organism evidence="2 3">
    <name type="scientific">Pomacea canaliculata</name>
    <name type="common">Golden apple snail</name>
    <dbReference type="NCBI Taxonomy" id="400727"/>
    <lineage>
        <taxon>Eukaryota</taxon>
        <taxon>Metazoa</taxon>
        <taxon>Spiralia</taxon>
        <taxon>Lophotrochozoa</taxon>
        <taxon>Mollusca</taxon>
        <taxon>Gastropoda</taxon>
        <taxon>Caenogastropoda</taxon>
        <taxon>Architaenioglossa</taxon>
        <taxon>Ampullarioidea</taxon>
        <taxon>Ampullariidae</taxon>
        <taxon>Pomacea</taxon>
    </lineage>
</organism>
<feature type="compositionally biased region" description="Low complexity" evidence="1">
    <location>
        <begin position="306"/>
        <end position="319"/>
    </location>
</feature>
<feature type="compositionally biased region" description="Polar residues" evidence="1">
    <location>
        <begin position="383"/>
        <end position="413"/>
    </location>
</feature>
<evidence type="ECO:0000313" key="3">
    <source>
        <dbReference type="Proteomes" id="UP000245119"/>
    </source>
</evidence>
<sequence>MSKQQPIKVCEEAFLRCAPWTPVIFRLQQKRIVKTPGHNSRYSEAINCLEAFGVRSDIDSVCAHLTTFKYSEIAKRVFCNIRKRPQRQPWSLPAAVDLSVAVELQDPMAYQAKRLFKDFLRVFLSLCQNLIEDNQSLEQRLKGAFIDVFEGLTDSNFSLEPHWNEKPIRKESSICYALHLVHRYHIEFPEYYETMISDLAILAPKHWGMYQRGNKYSGDYTKWCIPETFSGFELDTESDTPRDWDAMQGERIAYGGRSTLLSPEKRTRVAGSSSSEEEGSSLPKLRRTERSNLTLRQSTPPDIVDETSSSSQVSSPSEGEASDYEGLDRESSNTEDDVVTRNTANMDTARAMTFSPQPSTSREEEQPSTSRQADVRDVETNDRTVSSGSTAGDIRQSSLTVDTAGVSSGSSTARDIRQSSLAMDTVGVSSGSSTARDIRQSFLAMDTVGVSSGSSTARDIRQSSFVMANAGLLNEVSQTPEVSSFLDECVKAMIRQRCKNLLGNLGPTDDFTE</sequence>
<reference evidence="2 3" key="1">
    <citation type="submission" date="2018-04" db="EMBL/GenBank/DDBJ databases">
        <title>The genome of golden apple snail Pomacea canaliculata provides insight into stress tolerance and invasive adaptation.</title>
        <authorList>
            <person name="Liu C."/>
            <person name="Liu B."/>
            <person name="Ren Y."/>
            <person name="Zhang Y."/>
            <person name="Wang H."/>
            <person name="Li S."/>
            <person name="Jiang F."/>
            <person name="Yin L."/>
            <person name="Zhang G."/>
            <person name="Qian W."/>
            <person name="Fan W."/>
        </authorList>
    </citation>
    <scope>NUCLEOTIDE SEQUENCE [LARGE SCALE GENOMIC DNA]</scope>
    <source>
        <strain evidence="2">SZHN2017</strain>
        <tissue evidence="2">Muscle</tissue>
    </source>
</reference>
<feature type="compositionally biased region" description="Basic and acidic residues" evidence="1">
    <location>
        <begin position="373"/>
        <end position="382"/>
    </location>
</feature>
<evidence type="ECO:0000256" key="1">
    <source>
        <dbReference type="SAM" id="MobiDB-lite"/>
    </source>
</evidence>
<accession>A0A2T7NJS6</accession>
<keyword evidence="3" id="KW-1185">Reference proteome</keyword>
<comment type="caution">
    <text evidence="2">The sequence shown here is derived from an EMBL/GenBank/DDBJ whole genome shotgun (WGS) entry which is preliminary data.</text>
</comment>
<proteinExistence type="predicted"/>
<protein>
    <submittedName>
        <fullName evidence="2">Uncharacterized protein</fullName>
    </submittedName>
</protein>